<keyword evidence="2" id="KW-0489">Methyltransferase</keyword>
<proteinExistence type="predicted"/>
<reference evidence="2 3" key="1">
    <citation type="submission" date="2018-08" db="EMBL/GenBank/DDBJ databases">
        <title>A genome reference for cultivated species of the human gut microbiota.</title>
        <authorList>
            <person name="Zou Y."/>
            <person name="Xue W."/>
            <person name="Luo G."/>
        </authorList>
    </citation>
    <scope>NUCLEOTIDE SEQUENCE [LARGE SCALE GENOMIC DNA]</scope>
    <source>
        <strain evidence="2 3">AF04-46</strain>
    </source>
</reference>
<dbReference type="GO" id="GO:0008168">
    <property type="term" value="F:methyltransferase activity"/>
    <property type="evidence" value="ECO:0007669"/>
    <property type="project" value="UniProtKB-KW"/>
</dbReference>
<dbReference type="RefSeq" id="WP_005651604.1">
    <property type="nucleotide sequence ID" value="NZ_JAQCPI010000009.1"/>
</dbReference>
<dbReference type="GeneID" id="31795649"/>
<evidence type="ECO:0000313" key="2">
    <source>
        <dbReference type="EMBL" id="RGX10342.1"/>
    </source>
</evidence>
<name>A0A413ES54_BACOV</name>
<comment type="caution">
    <text evidence="2">The sequence shown here is derived from an EMBL/GenBank/DDBJ whole genome shotgun (WGS) entry which is preliminary data.</text>
</comment>
<organism evidence="2 3">
    <name type="scientific">Bacteroides ovatus</name>
    <dbReference type="NCBI Taxonomy" id="28116"/>
    <lineage>
        <taxon>Bacteria</taxon>
        <taxon>Pseudomonadati</taxon>
        <taxon>Bacteroidota</taxon>
        <taxon>Bacteroidia</taxon>
        <taxon>Bacteroidales</taxon>
        <taxon>Bacteroidaceae</taxon>
        <taxon>Bacteroides</taxon>
    </lineage>
</organism>
<evidence type="ECO:0000256" key="1">
    <source>
        <dbReference type="SAM" id="MobiDB-lite"/>
    </source>
</evidence>
<dbReference type="AlphaFoldDB" id="A0A413ES54"/>
<accession>A0A413ES54</accession>
<dbReference type="EMBL" id="QSBI01000010">
    <property type="protein sequence ID" value="RGX10342.1"/>
    <property type="molecule type" value="Genomic_DNA"/>
</dbReference>
<feature type="region of interest" description="Disordered" evidence="1">
    <location>
        <begin position="18"/>
        <end position="46"/>
    </location>
</feature>
<gene>
    <name evidence="2" type="ORF">DWV35_09530</name>
</gene>
<dbReference type="GO" id="GO:0032259">
    <property type="term" value="P:methylation"/>
    <property type="evidence" value="ECO:0007669"/>
    <property type="project" value="UniProtKB-KW"/>
</dbReference>
<evidence type="ECO:0000313" key="3">
    <source>
        <dbReference type="Proteomes" id="UP000286031"/>
    </source>
</evidence>
<feature type="compositionally biased region" description="Basic and acidic residues" evidence="1">
    <location>
        <begin position="27"/>
        <end position="46"/>
    </location>
</feature>
<sequence>MPKSISIKEAMGALGGKLVIGGVPKSGNKDDPDPDRPEKPKPKLKL</sequence>
<dbReference type="Proteomes" id="UP000286031">
    <property type="component" value="Unassembled WGS sequence"/>
</dbReference>
<protein>
    <submittedName>
        <fullName evidence="2">DNA methylase</fullName>
    </submittedName>
</protein>
<keyword evidence="2" id="KW-0808">Transferase</keyword>